<dbReference type="GO" id="GO:0003700">
    <property type="term" value="F:DNA-binding transcription factor activity"/>
    <property type="evidence" value="ECO:0007669"/>
    <property type="project" value="InterPro"/>
</dbReference>
<feature type="compositionally biased region" description="Basic and acidic residues" evidence="1">
    <location>
        <begin position="82"/>
        <end position="92"/>
    </location>
</feature>
<dbReference type="Gene3D" id="1.20.5.170">
    <property type="match status" value="1"/>
</dbReference>
<dbReference type="PANTHER" id="PTHR39607:SF1">
    <property type="entry name" value="B-ZIP TRANSCRIPTION FACTOR (EUROFUNG)"/>
    <property type="match status" value="1"/>
</dbReference>
<dbReference type="STRING" id="1182542.W9YSM3"/>
<reference evidence="3 4" key="1">
    <citation type="submission" date="2013-03" db="EMBL/GenBank/DDBJ databases">
        <title>The Genome Sequence of Capronia epimyces CBS 606.96.</title>
        <authorList>
            <consortium name="The Broad Institute Genomics Platform"/>
            <person name="Cuomo C."/>
            <person name="de Hoog S."/>
            <person name="Gorbushina A."/>
            <person name="Walker B."/>
            <person name="Young S.K."/>
            <person name="Zeng Q."/>
            <person name="Gargeya S."/>
            <person name="Fitzgerald M."/>
            <person name="Haas B."/>
            <person name="Abouelleil A."/>
            <person name="Allen A.W."/>
            <person name="Alvarado L."/>
            <person name="Arachchi H.M."/>
            <person name="Berlin A.M."/>
            <person name="Chapman S.B."/>
            <person name="Gainer-Dewar J."/>
            <person name="Goldberg J."/>
            <person name="Griggs A."/>
            <person name="Gujja S."/>
            <person name="Hansen M."/>
            <person name="Howarth C."/>
            <person name="Imamovic A."/>
            <person name="Ireland A."/>
            <person name="Larimer J."/>
            <person name="McCowan C."/>
            <person name="Murphy C."/>
            <person name="Pearson M."/>
            <person name="Poon T.W."/>
            <person name="Priest M."/>
            <person name="Roberts A."/>
            <person name="Saif S."/>
            <person name="Shea T."/>
            <person name="Sisk P."/>
            <person name="Sykes S."/>
            <person name="Wortman J."/>
            <person name="Nusbaum C."/>
            <person name="Birren B."/>
        </authorList>
    </citation>
    <scope>NUCLEOTIDE SEQUENCE [LARGE SCALE GENOMIC DNA]</scope>
    <source>
        <strain evidence="3 4">CBS 606.96</strain>
    </source>
</reference>
<feature type="region of interest" description="Disordered" evidence="1">
    <location>
        <begin position="1"/>
        <end position="107"/>
    </location>
</feature>
<dbReference type="eggNOG" id="ENOG502SQYS">
    <property type="taxonomic scope" value="Eukaryota"/>
</dbReference>
<keyword evidence="4" id="KW-1185">Reference proteome</keyword>
<dbReference type="InterPro" id="IPR004827">
    <property type="entry name" value="bZIP"/>
</dbReference>
<proteinExistence type="predicted"/>
<evidence type="ECO:0000313" key="4">
    <source>
        <dbReference type="Proteomes" id="UP000019478"/>
    </source>
</evidence>
<dbReference type="PROSITE" id="PS00036">
    <property type="entry name" value="BZIP_BASIC"/>
    <property type="match status" value="1"/>
</dbReference>
<sequence>MAGQSRYASTHASSSAFSSSANPHEDWTKISDLAERRRIQNRIAQRNYRKKLKRRMEDLERRAVSSSASPEQAHAELASTTTRDDSSKRPENMGRQASRSGSANSYEGQIASPEIYPLDDQTSLFETPATTHASLSSPPGFSFSTYPPTTAYLQYEQQQATSYESSPSYYPNSYYPVDVTPSGLPPMLPAMLPSTYGKQDHFFGDDDFLSPFSMNYATLAGLEMPSNQAFTGATSHVHPTSFFSRSYSSPHF</sequence>
<accession>W9YSM3</accession>
<dbReference type="HOGENOM" id="CLU_059772_1_0_1"/>
<dbReference type="InterPro" id="IPR052635">
    <property type="entry name" value="Sec_Metab_Biosynth_Reg"/>
</dbReference>
<evidence type="ECO:0000259" key="2">
    <source>
        <dbReference type="PROSITE" id="PS00036"/>
    </source>
</evidence>
<dbReference type="SUPFAM" id="SSF57959">
    <property type="entry name" value="Leucine zipper domain"/>
    <property type="match status" value="1"/>
</dbReference>
<dbReference type="Proteomes" id="UP000019478">
    <property type="component" value="Unassembled WGS sequence"/>
</dbReference>
<evidence type="ECO:0000313" key="3">
    <source>
        <dbReference type="EMBL" id="EXJ85284.1"/>
    </source>
</evidence>
<name>W9YSM3_9EURO</name>
<organism evidence="3 4">
    <name type="scientific">Capronia epimyces CBS 606.96</name>
    <dbReference type="NCBI Taxonomy" id="1182542"/>
    <lineage>
        <taxon>Eukaryota</taxon>
        <taxon>Fungi</taxon>
        <taxon>Dikarya</taxon>
        <taxon>Ascomycota</taxon>
        <taxon>Pezizomycotina</taxon>
        <taxon>Eurotiomycetes</taxon>
        <taxon>Chaetothyriomycetidae</taxon>
        <taxon>Chaetothyriales</taxon>
        <taxon>Herpotrichiellaceae</taxon>
        <taxon>Capronia</taxon>
    </lineage>
</organism>
<dbReference type="InterPro" id="IPR046347">
    <property type="entry name" value="bZIP_sf"/>
</dbReference>
<evidence type="ECO:0000256" key="1">
    <source>
        <dbReference type="SAM" id="MobiDB-lite"/>
    </source>
</evidence>
<dbReference type="PANTHER" id="PTHR39607">
    <property type="entry name" value="XANTHOCILLIN BIOSYNTHESIS CLUSTER TRANSCRIPTION FACTOR XANC-RELATED"/>
    <property type="match status" value="1"/>
</dbReference>
<dbReference type="CDD" id="cd14688">
    <property type="entry name" value="bZIP_YAP"/>
    <property type="match status" value="1"/>
</dbReference>
<feature type="compositionally biased region" description="Basic and acidic residues" evidence="1">
    <location>
        <begin position="23"/>
        <end position="38"/>
    </location>
</feature>
<protein>
    <recommendedName>
        <fullName evidence="2">BZIP domain-containing protein</fullName>
    </recommendedName>
</protein>
<dbReference type="RefSeq" id="XP_007734269.1">
    <property type="nucleotide sequence ID" value="XM_007736079.1"/>
</dbReference>
<dbReference type="GeneID" id="19170069"/>
<feature type="compositionally biased region" description="Low complexity" evidence="1">
    <location>
        <begin position="8"/>
        <end position="21"/>
    </location>
</feature>
<comment type="caution">
    <text evidence="3">The sequence shown here is derived from an EMBL/GenBank/DDBJ whole genome shotgun (WGS) entry which is preliminary data.</text>
</comment>
<dbReference type="EMBL" id="AMGY01000004">
    <property type="protein sequence ID" value="EXJ85284.1"/>
    <property type="molecule type" value="Genomic_DNA"/>
</dbReference>
<dbReference type="OrthoDB" id="194358at2759"/>
<dbReference type="AlphaFoldDB" id="W9YSM3"/>
<gene>
    <name evidence="3" type="ORF">A1O3_05959</name>
</gene>
<feature type="compositionally biased region" description="Polar residues" evidence="1">
    <location>
        <begin position="95"/>
        <end position="107"/>
    </location>
</feature>
<feature type="domain" description="BZIP" evidence="2">
    <location>
        <begin position="36"/>
        <end position="51"/>
    </location>
</feature>